<sequence length="71" mass="7830">MKKLELKHFGVQEMNAKSRVEIGGGDTGYRPGISFGDSYWFGSSGGYSDSSGFHPDRPADWVDIYFGQAAY</sequence>
<proteinExistence type="predicted"/>
<evidence type="ECO:0000313" key="2">
    <source>
        <dbReference type="Proteomes" id="UP000516439"/>
    </source>
</evidence>
<name>A0ABX6TEV3_9SPHI</name>
<dbReference type="EMBL" id="CP061171">
    <property type="protein sequence ID" value="QNR83471.1"/>
    <property type="molecule type" value="Genomic_DNA"/>
</dbReference>
<accession>A0ABX6TEV3</accession>
<dbReference type="RefSeq" id="WP_190326552.1">
    <property type="nucleotide sequence ID" value="NZ_CP061171.1"/>
</dbReference>
<dbReference type="Proteomes" id="UP000516439">
    <property type="component" value="Chromosome"/>
</dbReference>
<evidence type="ECO:0000313" key="1">
    <source>
        <dbReference type="EMBL" id="QNR83471.1"/>
    </source>
</evidence>
<gene>
    <name evidence="1" type="ORF">H9N25_16120</name>
</gene>
<keyword evidence="2" id="KW-1185">Reference proteome</keyword>
<protein>
    <submittedName>
        <fullName evidence="1">Uncharacterized protein</fullName>
    </submittedName>
</protein>
<reference evidence="1 2" key="1">
    <citation type="submission" date="2020-09" db="EMBL/GenBank/DDBJ databases">
        <title>Pedobacter sp. SW-16 isolated from soil near Yeocheon.</title>
        <authorList>
            <person name="Im H.S."/>
            <person name="Joung Y."/>
            <person name="Lee S.-S."/>
        </authorList>
    </citation>
    <scope>NUCLEOTIDE SEQUENCE [LARGE SCALE GENOMIC DNA]</scope>
    <source>
        <strain evidence="1 2">SW-16</strain>
    </source>
</reference>
<organism evidence="1 2">
    <name type="scientific">Pedobacter riviphilus</name>
    <dbReference type="NCBI Taxonomy" id="2766984"/>
    <lineage>
        <taxon>Bacteria</taxon>
        <taxon>Pseudomonadati</taxon>
        <taxon>Bacteroidota</taxon>
        <taxon>Sphingobacteriia</taxon>
        <taxon>Sphingobacteriales</taxon>
        <taxon>Sphingobacteriaceae</taxon>
        <taxon>Pedobacter</taxon>
    </lineage>
</organism>